<keyword evidence="4 11" id="KW-0812">Transmembrane</keyword>
<dbReference type="InterPro" id="IPR023392">
    <property type="entry name" value="Tom20_dom_sf"/>
</dbReference>
<evidence type="ECO:0000256" key="7">
    <source>
        <dbReference type="ARBA" id="ARBA00022989"/>
    </source>
</evidence>
<keyword evidence="8 10" id="KW-0496">Mitochondrion</keyword>
<dbReference type="Pfam" id="PF02064">
    <property type="entry name" value="MAS20"/>
    <property type="match status" value="1"/>
</dbReference>
<evidence type="ECO:0000256" key="10">
    <source>
        <dbReference type="PIRNR" id="PIRNR037707"/>
    </source>
</evidence>
<evidence type="ECO:0000256" key="5">
    <source>
        <dbReference type="ARBA" id="ARBA00022787"/>
    </source>
</evidence>
<protein>
    <submittedName>
        <fullName evidence="12">Uncharacterized protein</fullName>
    </submittedName>
</protein>
<dbReference type="PANTHER" id="PTHR12430">
    <property type="entry name" value="MITOCHONDRIAL IMPORT RECEPTOR SUBUNIT TOM20"/>
    <property type="match status" value="1"/>
</dbReference>
<comment type="subcellular location">
    <subcellularLocation>
        <location evidence="1">Mitochondrion outer membrane</location>
        <topology evidence="1">Single-pass membrane protein</topology>
    </subcellularLocation>
</comment>
<keyword evidence="3" id="KW-0813">Transport</keyword>
<keyword evidence="7 11" id="KW-1133">Transmembrane helix</keyword>
<dbReference type="PRINTS" id="PR01989">
    <property type="entry name" value="EUOM20RECPTR"/>
</dbReference>
<keyword evidence="5 10" id="KW-1000">Mitochondrion outer membrane</keyword>
<dbReference type="InterPro" id="IPR002056">
    <property type="entry name" value="MAS20"/>
</dbReference>
<evidence type="ECO:0000256" key="1">
    <source>
        <dbReference type="ARBA" id="ARBA00004572"/>
    </source>
</evidence>
<dbReference type="Proteomes" id="UP000663870">
    <property type="component" value="Unassembled WGS sequence"/>
</dbReference>
<dbReference type="EMBL" id="CAJNOL010000153">
    <property type="protein sequence ID" value="CAF0890621.1"/>
    <property type="molecule type" value="Genomic_DNA"/>
</dbReference>
<evidence type="ECO:0000313" key="13">
    <source>
        <dbReference type="Proteomes" id="UP000663870"/>
    </source>
</evidence>
<dbReference type="GO" id="GO:0030150">
    <property type="term" value="P:protein import into mitochondrial matrix"/>
    <property type="evidence" value="ECO:0007669"/>
    <property type="project" value="TreeGrafter"/>
</dbReference>
<evidence type="ECO:0000256" key="4">
    <source>
        <dbReference type="ARBA" id="ARBA00022692"/>
    </source>
</evidence>
<dbReference type="GO" id="GO:0006886">
    <property type="term" value="P:intracellular protein transport"/>
    <property type="evidence" value="ECO:0007669"/>
    <property type="project" value="InterPro"/>
</dbReference>
<evidence type="ECO:0000256" key="9">
    <source>
        <dbReference type="ARBA" id="ARBA00023136"/>
    </source>
</evidence>
<evidence type="ECO:0000256" key="11">
    <source>
        <dbReference type="SAM" id="Phobius"/>
    </source>
</evidence>
<evidence type="ECO:0000256" key="3">
    <source>
        <dbReference type="ARBA" id="ARBA00022448"/>
    </source>
</evidence>
<dbReference type="GO" id="GO:0030943">
    <property type="term" value="F:mitochondrion targeting sequence binding"/>
    <property type="evidence" value="ECO:0007669"/>
    <property type="project" value="TreeGrafter"/>
</dbReference>
<dbReference type="PIRSF" id="PIRSF037707">
    <property type="entry name" value="MAS20_rcpt"/>
    <property type="match status" value="1"/>
</dbReference>
<dbReference type="PANTHER" id="PTHR12430:SF0">
    <property type="entry name" value="TRANSLOCASE OF OUTER MITOCHONDRIAL MEMBRANE 20"/>
    <property type="match status" value="1"/>
</dbReference>
<dbReference type="GO" id="GO:0005742">
    <property type="term" value="C:mitochondrial outer membrane translocase complex"/>
    <property type="evidence" value="ECO:0007669"/>
    <property type="project" value="UniProtKB-UniRule"/>
</dbReference>
<dbReference type="InterPro" id="IPR022422">
    <property type="entry name" value="MAS20_rcpt_metazoan"/>
</dbReference>
<feature type="transmembrane region" description="Helical" evidence="11">
    <location>
        <begin position="6"/>
        <end position="27"/>
    </location>
</feature>
<dbReference type="Gene3D" id="1.20.960.10">
    <property type="entry name" value="Mitochondrial outer membrane translocase complex, subunit Tom20 domain"/>
    <property type="match status" value="1"/>
</dbReference>
<reference evidence="12" key="1">
    <citation type="submission" date="2021-02" db="EMBL/GenBank/DDBJ databases">
        <authorList>
            <person name="Nowell W R."/>
        </authorList>
    </citation>
    <scope>NUCLEOTIDE SEQUENCE</scope>
</reference>
<accession>A0A813YY05</accession>
<gene>
    <name evidence="12" type="ORF">JXQ802_LOCUS8640</name>
</gene>
<proteinExistence type="inferred from homology"/>
<comment type="caution">
    <text evidence="12">The sequence shown here is derived from an EMBL/GenBank/DDBJ whole genome shotgun (WGS) entry which is preliminary data.</text>
</comment>
<dbReference type="GO" id="GO:0008320">
    <property type="term" value="F:protein transmembrane transporter activity"/>
    <property type="evidence" value="ECO:0007669"/>
    <property type="project" value="TreeGrafter"/>
</dbReference>
<evidence type="ECO:0000256" key="6">
    <source>
        <dbReference type="ARBA" id="ARBA00022927"/>
    </source>
</evidence>
<comment type="similarity">
    <text evidence="2 10">Belongs to the Tom20 family.</text>
</comment>
<organism evidence="12 13">
    <name type="scientific">Rotaria sordida</name>
    <dbReference type="NCBI Taxonomy" id="392033"/>
    <lineage>
        <taxon>Eukaryota</taxon>
        <taxon>Metazoa</taxon>
        <taxon>Spiralia</taxon>
        <taxon>Gnathifera</taxon>
        <taxon>Rotifera</taxon>
        <taxon>Eurotatoria</taxon>
        <taxon>Bdelloidea</taxon>
        <taxon>Philodinida</taxon>
        <taxon>Philodinidae</taxon>
        <taxon>Rotaria</taxon>
    </lineage>
</organism>
<dbReference type="PRINTS" id="PR00351">
    <property type="entry name" value="OM20RECEPTOR"/>
</dbReference>
<sequence>MTTSSKTFWPLVAAVGLGVSFVGYCMYFDRKRRNAPAFIEKLKAKRQKQKLSSGNSRNNINMSNPESMRQYFLEQIQYGEDCLSRGDFDNGIEHLAKAILVCSQPQNLIVFFQQTLPSEIFQELINRLPRIAQSVHNPSSLSAGVPELDLE</sequence>
<dbReference type="GO" id="GO:0016031">
    <property type="term" value="P:tRNA import into mitochondrion"/>
    <property type="evidence" value="ECO:0007669"/>
    <property type="project" value="TreeGrafter"/>
</dbReference>
<evidence type="ECO:0000256" key="2">
    <source>
        <dbReference type="ARBA" id="ARBA00005792"/>
    </source>
</evidence>
<name>A0A813YY05_9BILA</name>
<evidence type="ECO:0000313" key="12">
    <source>
        <dbReference type="EMBL" id="CAF0890621.1"/>
    </source>
</evidence>
<keyword evidence="9 10" id="KW-0472">Membrane</keyword>
<dbReference type="AlphaFoldDB" id="A0A813YY05"/>
<keyword evidence="13" id="KW-1185">Reference proteome</keyword>
<evidence type="ECO:0000256" key="8">
    <source>
        <dbReference type="ARBA" id="ARBA00023128"/>
    </source>
</evidence>
<dbReference type="SUPFAM" id="SSF47157">
    <property type="entry name" value="Mitochondrial import receptor subunit Tom20"/>
    <property type="match status" value="1"/>
</dbReference>
<dbReference type="GO" id="GO:0006605">
    <property type="term" value="P:protein targeting"/>
    <property type="evidence" value="ECO:0007669"/>
    <property type="project" value="InterPro"/>
</dbReference>
<keyword evidence="6" id="KW-0653">Protein transport</keyword>